<dbReference type="EMBL" id="JAVREV010000003">
    <property type="protein sequence ID" value="MDT0442349.1"/>
    <property type="molecule type" value="Genomic_DNA"/>
</dbReference>
<dbReference type="Pfam" id="PF13481">
    <property type="entry name" value="AAA_25"/>
    <property type="match status" value="1"/>
</dbReference>
<accession>A0ABU2S3F4</accession>
<dbReference type="InterPro" id="IPR027417">
    <property type="entry name" value="P-loop_NTPase"/>
</dbReference>
<comment type="caution">
    <text evidence="2">The sequence shown here is derived from an EMBL/GenBank/DDBJ whole genome shotgun (WGS) entry which is preliminary data.</text>
</comment>
<evidence type="ECO:0000256" key="1">
    <source>
        <dbReference type="SAM" id="Phobius"/>
    </source>
</evidence>
<reference evidence="3" key="1">
    <citation type="submission" date="2023-07" db="EMBL/GenBank/DDBJ databases">
        <title>30 novel species of actinomycetes from the DSMZ collection.</title>
        <authorList>
            <person name="Nouioui I."/>
        </authorList>
    </citation>
    <scope>NUCLEOTIDE SEQUENCE [LARGE SCALE GENOMIC DNA]</scope>
    <source>
        <strain evidence="3">DSM 41886</strain>
    </source>
</reference>
<evidence type="ECO:0000313" key="3">
    <source>
        <dbReference type="Proteomes" id="UP001183615"/>
    </source>
</evidence>
<dbReference type="Proteomes" id="UP001183615">
    <property type="component" value="Unassembled WGS sequence"/>
</dbReference>
<evidence type="ECO:0000313" key="2">
    <source>
        <dbReference type="EMBL" id="MDT0442349.1"/>
    </source>
</evidence>
<dbReference type="SUPFAM" id="SSF52540">
    <property type="entry name" value="P-loop containing nucleoside triphosphate hydrolases"/>
    <property type="match status" value="1"/>
</dbReference>
<dbReference type="Gene3D" id="3.40.50.300">
    <property type="entry name" value="P-loop containing nucleotide triphosphate hydrolases"/>
    <property type="match status" value="1"/>
</dbReference>
<organism evidence="2 3">
    <name type="scientific">Streptomyces johnsoniae</name>
    <dbReference type="NCBI Taxonomy" id="3075532"/>
    <lineage>
        <taxon>Bacteria</taxon>
        <taxon>Bacillati</taxon>
        <taxon>Actinomycetota</taxon>
        <taxon>Actinomycetes</taxon>
        <taxon>Kitasatosporales</taxon>
        <taxon>Streptomycetaceae</taxon>
        <taxon>Streptomyces</taxon>
    </lineage>
</organism>
<proteinExistence type="predicted"/>
<sequence length="277" mass="31342">MRTLSRSVIRGGEPSAPLPAPFQTWAQQRIRFHRASLSLLFGVSGSFKTMIALNALVNMKLPTLAFSTDSDENTVAARLAALSTGEPYEVTRSWRQRDPERLQRAVAPFDFIRWDFVPQLTMDHIWLSLFAYHEIEGRYPDQILVDILSDVWHSEGEGEWGMQKAVLRQLKALARETGCHVLVVTHATADRAKSPCPRKGDVQGKLDLLPEVIISCGVDWQNNLQVTAVKNRHGKSDPQADSHFRMAIEPERAFVGDYIAPQYLSYANAYYDNEEEE</sequence>
<name>A0ABU2S3F4_9ACTN</name>
<protein>
    <submittedName>
        <fullName evidence="2">AAA family ATPase</fullName>
    </submittedName>
</protein>
<dbReference type="RefSeq" id="WP_311616785.1">
    <property type="nucleotide sequence ID" value="NZ_JAVREV010000003.1"/>
</dbReference>
<keyword evidence="1" id="KW-0812">Transmembrane</keyword>
<gene>
    <name evidence="2" type="ORF">RM779_07025</name>
</gene>
<keyword evidence="1" id="KW-0472">Membrane</keyword>
<feature type="transmembrane region" description="Helical" evidence="1">
    <location>
        <begin position="37"/>
        <end position="57"/>
    </location>
</feature>
<keyword evidence="3" id="KW-1185">Reference proteome</keyword>
<keyword evidence="1" id="KW-1133">Transmembrane helix</keyword>